<dbReference type="Proteomes" id="UP000765509">
    <property type="component" value="Unassembled WGS sequence"/>
</dbReference>
<dbReference type="OrthoDB" id="4092852at2759"/>
<dbReference type="AlphaFoldDB" id="A0A9Q3IEX1"/>
<accession>A0A9Q3IEX1</accession>
<evidence type="ECO:0000313" key="4">
    <source>
        <dbReference type="Proteomes" id="UP000765509"/>
    </source>
</evidence>
<dbReference type="EMBL" id="AVOT02041322">
    <property type="protein sequence ID" value="MBW0536620.1"/>
    <property type="molecule type" value="Genomic_DNA"/>
</dbReference>
<evidence type="ECO:0000259" key="2">
    <source>
        <dbReference type="Pfam" id="PF07727"/>
    </source>
</evidence>
<dbReference type="InterPro" id="IPR013103">
    <property type="entry name" value="RVT_2"/>
</dbReference>
<comment type="caution">
    <text evidence="3">The sequence shown here is derived from an EMBL/GenBank/DDBJ whole genome shotgun (WGS) entry which is preliminary data.</text>
</comment>
<sequence>MYKRIFPNPIQTTEEFPTVSNTEEDSSSSESNSVDNEEEEDTYVEALEHQPERIRVIGPRHPTLISSEIDSNNILPFPQRQARVNLTSVNSNPKTFNEAMISPNREDWDLAIKRELQNMENLDVWTLRNKKDNDHPITSTWVFKKKIDDAGKTIEYKARLCAHGFHQIAGLDYQSTFAPTGRLSSLCALISFATIHKYDFHQMDV</sequence>
<feature type="region of interest" description="Disordered" evidence="1">
    <location>
        <begin position="1"/>
        <end position="43"/>
    </location>
</feature>
<evidence type="ECO:0000313" key="3">
    <source>
        <dbReference type="EMBL" id="MBW0536620.1"/>
    </source>
</evidence>
<organism evidence="3 4">
    <name type="scientific">Austropuccinia psidii MF-1</name>
    <dbReference type="NCBI Taxonomy" id="1389203"/>
    <lineage>
        <taxon>Eukaryota</taxon>
        <taxon>Fungi</taxon>
        <taxon>Dikarya</taxon>
        <taxon>Basidiomycota</taxon>
        <taxon>Pucciniomycotina</taxon>
        <taxon>Pucciniomycetes</taxon>
        <taxon>Pucciniales</taxon>
        <taxon>Sphaerophragmiaceae</taxon>
        <taxon>Austropuccinia</taxon>
    </lineage>
</organism>
<gene>
    <name evidence="3" type="ORF">O181_076335</name>
</gene>
<dbReference type="Pfam" id="PF07727">
    <property type="entry name" value="RVT_2"/>
    <property type="match status" value="1"/>
</dbReference>
<keyword evidence="4" id="KW-1185">Reference proteome</keyword>
<evidence type="ECO:0000256" key="1">
    <source>
        <dbReference type="SAM" id="MobiDB-lite"/>
    </source>
</evidence>
<protein>
    <recommendedName>
        <fullName evidence="2">Reverse transcriptase Ty1/copia-type domain-containing protein</fullName>
    </recommendedName>
</protein>
<feature type="domain" description="Reverse transcriptase Ty1/copia-type" evidence="2">
    <location>
        <begin position="123"/>
        <end position="205"/>
    </location>
</feature>
<reference evidence="3" key="1">
    <citation type="submission" date="2021-03" db="EMBL/GenBank/DDBJ databases">
        <title>Draft genome sequence of rust myrtle Austropuccinia psidii MF-1, a brazilian biotype.</title>
        <authorList>
            <person name="Quecine M.C."/>
            <person name="Pachon D.M.R."/>
            <person name="Bonatelli M.L."/>
            <person name="Correr F.H."/>
            <person name="Franceschini L.M."/>
            <person name="Leite T.F."/>
            <person name="Margarido G.R.A."/>
            <person name="Almeida C.A."/>
            <person name="Ferrarezi J.A."/>
            <person name="Labate C.A."/>
        </authorList>
    </citation>
    <scope>NUCLEOTIDE SEQUENCE</scope>
    <source>
        <strain evidence="3">MF-1</strain>
    </source>
</reference>
<proteinExistence type="predicted"/>
<name>A0A9Q3IEX1_9BASI</name>